<keyword evidence="4" id="KW-1185">Reference proteome</keyword>
<dbReference type="STRING" id="501024.RTCCBAU85039_6503"/>
<reference evidence="2 4" key="3">
    <citation type="submission" date="2016-10" db="EMBL/GenBank/DDBJ databases">
        <authorList>
            <person name="Varghese N."/>
            <person name="Submissions S."/>
        </authorList>
    </citation>
    <scope>NUCLEOTIDE SEQUENCE [LARGE SCALE GENOMIC DNA]</scope>
    <source>
        <strain evidence="2 4">CGMCC 1.7071</strain>
    </source>
</reference>
<accession>A0A1H8WEY2</accession>
<evidence type="ECO:0000313" key="2">
    <source>
        <dbReference type="EMBL" id="SEP26235.1"/>
    </source>
</evidence>
<evidence type="ECO:0000313" key="1">
    <source>
        <dbReference type="EMBL" id="SEI20926.1"/>
    </source>
</evidence>
<gene>
    <name evidence="1" type="ORF">RTCCBAU85039_6503</name>
    <name evidence="2" type="ORF">SAMN05216228_10639</name>
</gene>
<dbReference type="EMBL" id="FOCV01000063">
    <property type="protein sequence ID" value="SEP26235.1"/>
    <property type="molecule type" value="Genomic_DNA"/>
</dbReference>
<dbReference type="AlphaFoldDB" id="A0A1H8WEY2"/>
<evidence type="ECO:0000313" key="4">
    <source>
        <dbReference type="Proteomes" id="UP000198939"/>
    </source>
</evidence>
<evidence type="ECO:0000313" key="3">
    <source>
        <dbReference type="Proteomes" id="UP000183063"/>
    </source>
</evidence>
<sequence length="162" mass="18208">MMTTLSDPAVTPTVNDDKIFGTPFIKCLVRLIRAEDSYGLWRGKCNSELLAHFTVTEDQRRAIPIIGDPDPHVLWKLDIFYAAVGIAIEERSDLLVSRTMEVNQEGFGRVLFTTKRLVLLSKTLRDVHRFGFNTLRDCAKTGTRLVNDAVAVIKAYPDVARA</sequence>
<dbReference type="Gene3D" id="1.10.3100.20">
    <property type="entry name" value="Protein of unknown function DUF269"/>
    <property type="match status" value="1"/>
</dbReference>
<organism evidence="1 3">
    <name type="scientific">Rhizobium tibeticum</name>
    <dbReference type="NCBI Taxonomy" id="501024"/>
    <lineage>
        <taxon>Bacteria</taxon>
        <taxon>Pseudomonadati</taxon>
        <taxon>Pseudomonadota</taxon>
        <taxon>Alphaproteobacteria</taxon>
        <taxon>Hyphomicrobiales</taxon>
        <taxon>Rhizobiaceae</taxon>
        <taxon>Rhizobium/Agrobacterium group</taxon>
        <taxon>Rhizobium</taxon>
    </lineage>
</organism>
<dbReference type="InterPro" id="IPR004952">
    <property type="entry name" value="NifX-assoc_nitrogen_fix"/>
</dbReference>
<dbReference type="EMBL" id="FNXB01000077">
    <property type="protein sequence ID" value="SEI20926.1"/>
    <property type="molecule type" value="Genomic_DNA"/>
</dbReference>
<dbReference type="PIRSF" id="PIRSF005788">
    <property type="entry name" value="NifK"/>
    <property type="match status" value="1"/>
</dbReference>
<proteinExistence type="predicted"/>
<dbReference type="OrthoDB" id="9808545at2"/>
<reference evidence="3" key="2">
    <citation type="submission" date="2016-10" db="EMBL/GenBank/DDBJ databases">
        <authorList>
            <person name="Wibberg D."/>
        </authorList>
    </citation>
    <scope>NUCLEOTIDE SEQUENCE [LARGE SCALE GENOMIC DNA]</scope>
</reference>
<dbReference type="Proteomes" id="UP000198939">
    <property type="component" value="Unassembled WGS sequence"/>
</dbReference>
<dbReference type="Pfam" id="PF03270">
    <property type="entry name" value="DUF269"/>
    <property type="match status" value="1"/>
</dbReference>
<dbReference type="Proteomes" id="UP000183063">
    <property type="component" value="Unassembled WGS sequence"/>
</dbReference>
<dbReference type="NCBIfam" id="TIGR02935">
    <property type="entry name" value="NifX-associated nitrogen fixation protein"/>
    <property type="match status" value="1"/>
</dbReference>
<protein>
    <submittedName>
        <fullName evidence="2">Probable nitrogen fixation protein</fullName>
    </submittedName>
    <submittedName>
        <fullName evidence="1">Putative nitrogen fixation protein</fullName>
    </submittedName>
</protein>
<reference evidence="1" key="1">
    <citation type="submission" date="2016-10" db="EMBL/GenBank/DDBJ databases">
        <authorList>
            <person name="de Groot N.N."/>
        </authorList>
    </citation>
    <scope>NUCLEOTIDE SEQUENCE [LARGE SCALE GENOMIC DNA]</scope>
    <source>
        <strain evidence="1">CCBAU85039</strain>
    </source>
</reference>
<name>A0A1H8WEY2_9HYPH</name>